<evidence type="ECO:0000256" key="3">
    <source>
        <dbReference type="ARBA" id="ARBA00022448"/>
    </source>
</evidence>
<keyword evidence="6 9" id="KW-1133">Transmembrane helix</keyword>
<name>A0A941BAA5_9ACTN</name>
<feature type="transmembrane region" description="Helical" evidence="9">
    <location>
        <begin position="147"/>
        <end position="172"/>
    </location>
</feature>
<dbReference type="PANTHER" id="PTHR34979:SF1">
    <property type="entry name" value="INNER MEMBRANE PROTEIN YGAZ"/>
    <property type="match status" value="1"/>
</dbReference>
<evidence type="ECO:0000256" key="4">
    <source>
        <dbReference type="ARBA" id="ARBA00022475"/>
    </source>
</evidence>
<accession>A0A941BAA5</accession>
<reference evidence="10 11" key="1">
    <citation type="submission" date="2021-04" db="EMBL/GenBank/DDBJ databases">
        <authorList>
            <person name="Tang X."/>
            <person name="Zhou X."/>
            <person name="Chen X."/>
            <person name="Cernava T."/>
            <person name="Zhang C."/>
        </authorList>
    </citation>
    <scope>NUCLEOTIDE SEQUENCE [LARGE SCALE GENOMIC DNA]</scope>
    <source>
        <strain evidence="10 11">BH-SS-21</strain>
    </source>
</reference>
<feature type="transmembrane region" description="Helical" evidence="9">
    <location>
        <begin position="28"/>
        <end position="51"/>
    </location>
</feature>
<dbReference type="Pfam" id="PF03591">
    <property type="entry name" value="AzlC"/>
    <property type="match status" value="1"/>
</dbReference>
<dbReference type="EMBL" id="JAGPYQ010000001">
    <property type="protein sequence ID" value="MBQ0850918.1"/>
    <property type="molecule type" value="Genomic_DNA"/>
</dbReference>
<dbReference type="Proteomes" id="UP000677413">
    <property type="component" value="Unassembled WGS sequence"/>
</dbReference>
<evidence type="ECO:0000256" key="8">
    <source>
        <dbReference type="SAM" id="MobiDB-lite"/>
    </source>
</evidence>
<comment type="similarity">
    <text evidence="2">Belongs to the AzlC family.</text>
</comment>
<evidence type="ECO:0000256" key="2">
    <source>
        <dbReference type="ARBA" id="ARBA00010735"/>
    </source>
</evidence>
<organism evidence="10 11">
    <name type="scientific">Streptomyces liliiviolaceus</name>
    <dbReference type="NCBI Taxonomy" id="2823109"/>
    <lineage>
        <taxon>Bacteria</taxon>
        <taxon>Bacillati</taxon>
        <taxon>Actinomycetota</taxon>
        <taxon>Actinomycetes</taxon>
        <taxon>Kitasatosporales</taxon>
        <taxon>Streptomycetaceae</taxon>
        <taxon>Streptomyces</taxon>
    </lineage>
</organism>
<sequence length="250" mass="26648">MRIRPADVLPAARPAPDPTGRTPSEARAAFHASLSVGLGFVPLGLAFGALVVQSGLDWWWAGLSAAVAFGGSFEFLLIGLVVAAAPLASVAVAAFMVNVRHVFYALSFPLHRVRGRLGKAYSTFALCDEAYALASTERARSWPGPRVLWMQCYLHVYWTGSALTGALLGSLIPESVTGLDFALTALFTVLALDALRDLRGDLPTPLLAAVSALVARMLFPEQMLLVAFGLFTAVLLARHLMTTTGRPDRA</sequence>
<feature type="region of interest" description="Disordered" evidence="8">
    <location>
        <begin position="1"/>
        <end position="23"/>
    </location>
</feature>
<evidence type="ECO:0000313" key="11">
    <source>
        <dbReference type="Proteomes" id="UP000677413"/>
    </source>
</evidence>
<evidence type="ECO:0000256" key="7">
    <source>
        <dbReference type="ARBA" id="ARBA00023136"/>
    </source>
</evidence>
<evidence type="ECO:0000256" key="5">
    <source>
        <dbReference type="ARBA" id="ARBA00022692"/>
    </source>
</evidence>
<protein>
    <submittedName>
        <fullName evidence="10">AzlC family ABC transporter permease</fullName>
    </submittedName>
</protein>
<feature type="transmembrane region" description="Helical" evidence="9">
    <location>
        <begin position="225"/>
        <end position="241"/>
    </location>
</feature>
<keyword evidence="7 9" id="KW-0472">Membrane</keyword>
<comment type="subcellular location">
    <subcellularLocation>
        <location evidence="1">Cell membrane</location>
        <topology evidence="1">Multi-pass membrane protein</topology>
    </subcellularLocation>
</comment>
<keyword evidence="4" id="KW-1003">Cell membrane</keyword>
<keyword evidence="3" id="KW-0813">Transport</keyword>
<evidence type="ECO:0000313" key="10">
    <source>
        <dbReference type="EMBL" id="MBQ0850918.1"/>
    </source>
</evidence>
<dbReference type="GO" id="GO:1903785">
    <property type="term" value="P:L-valine transmembrane transport"/>
    <property type="evidence" value="ECO:0007669"/>
    <property type="project" value="TreeGrafter"/>
</dbReference>
<dbReference type="RefSeq" id="WP_210885245.1">
    <property type="nucleotide sequence ID" value="NZ_JAGPYQ010000001.1"/>
</dbReference>
<comment type="caution">
    <text evidence="10">The sequence shown here is derived from an EMBL/GenBank/DDBJ whole genome shotgun (WGS) entry which is preliminary data.</text>
</comment>
<evidence type="ECO:0000256" key="6">
    <source>
        <dbReference type="ARBA" id="ARBA00022989"/>
    </source>
</evidence>
<proteinExistence type="inferred from homology"/>
<dbReference type="AlphaFoldDB" id="A0A941BAA5"/>
<dbReference type="InterPro" id="IPR011606">
    <property type="entry name" value="Brnchd-chn_aa_trnsp_permease"/>
</dbReference>
<evidence type="ECO:0000256" key="1">
    <source>
        <dbReference type="ARBA" id="ARBA00004651"/>
    </source>
</evidence>
<keyword evidence="5 9" id="KW-0812">Transmembrane</keyword>
<dbReference type="PANTHER" id="PTHR34979">
    <property type="entry name" value="INNER MEMBRANE PROTEIN YGAZ"/>
    <property type="match status" value="1"/>
</dbReference>
<gene>
    <name evidence="10" type="ORF">J8N05_22405</name>
</gene>
<keyword evidence="11" id="KW-1185">Reference proteome</keyword>
<dbReference type="GO" id="GO:0005886">
    <property type="term" value="C:plasma membrane"/>
    <property type="evidence" value="ECO:0007669"/>
    <property type="project" value="UniProtKB-SubCell"/>
</dbReference>
<evidence type="ECO:0000256" key="9">
    <source>
        <dbReference type="SAM" id="Phobius"/>
    </source>
</evidence>